<dbReference type="Gene3D" id="1.10.287.110">
    <property type="entry name" value="DnaJ domain"/>
    <property type="match status" value="1"/>
</dbReference>
<dbReference type="SUPFAM" id="SSF49493">
    <property type="entry name" value="HSP40/DnaJ peptide-binding domain"/>
    <property type="match status" value="2"/>
</dbReference>
<keyword evidence="4" id="KW-1185">Reference proteome</keyword>
<dbReference type="InterPro" id="IPR036869">
    <property type="entry name" value="J_dom_sf"/>
</dbReference>
<reference evidence="3 4" key="1">
    <citation type="submission" date="2018-06" db="EMBL/GenBank/DDBJ databases">
        <title>Genomic Encyclopedia of Type Strains, Phase IV (KMG-IV): sequencing the most valuable type-strain genomes for metagenomic binning, comparative biology and taxonomic classification.</title>
        <authorList>
            <person name="Goeker M."/>
        </authorList>
    </citation>
    <scope>NUCLEOTIDE SEQUENCE [LARGE SCALE GENOMIC DNA]</scope>
    <source>
        <strain evidence="3 4">DSM 24875</strain>
    </source>
</reference>
<dbReference type="Proteomes" id="UP000253529">
    <property type="component" value="Unassembled WGS sequence"/>
</dbReference>
<organism evidence="3 4">
    <name type="scientific">Roseiarcus fermentans</name>
    <dbReference type="NCBI Taxonomy" id="1473586"/>
    <lineage>
        <taxon>Bacteria</taxon>
        <taxon>Pseudomonadati</taxon>
        <taxon>Pseudomonadota</taxon>
        <taxon>Alphaproteobacteria</taxon>
        <taxon>Hyphomicrobiales</taxon>
        <taxon>Roseiarcaceae</taxon>
        <taxon>Roseiarcus</taxon>
    </lineage>
</organism>
<dbReference type="PRINTS" id="PR00625">
    <property type="entry name" value="JDOMAIN"/>
</dbReference>
<dbReference type="InterPro" id="IPR001623">
    <property type="entry name" value="DnaJ_domain"/>
</dbReference>
<comment type="caution">
    <text evidence="3">The sequence shown here is derived from an EMBL/GenBank/DDBJ whole genome shotgun (WGS) entry which is preliminary data.</text>
</comment>
<dbReference type="PANTHER" id="PTHR43096">
    <property type="entry name" value="DNAJ HOMOLOG 1, MITOCHONDRIAL-RELATED"/>
    <property type="match status" value="1"/>
</dbReference>
<dbReference type="GO" id="GO:0005737">
    <property type="term" value="C:cytoplasm"/>
    <property type="evidence" value="ECO:0007669"/>
    <property type="project" value="TreeGrafter"/>
</dbReference>
<gene>
    <name evidence="3" type="ORF">DFR50_101274</name>
</gene>
<evidence type="ECO:0000259" key="2">
    <source>
        <dbReference type="PROSITE" id="PS50076"/>
    </source>
</evidence>
<dbReference type="InterPro" id="IPR018253">
    <property type="entry name" value="DnaJ_domain_CS"/>
</dbReference>
<feature type="domain" description="J" evidence="2">
    <location>
        <begin position="1"/>
        <end position="58"/>
    </location>
</feature>
<dbReference type="Pfam" id="PF01556">
    <property type="entry name" value="DnaJ_C"/>
    <property type="match status" value="1"/>
</dbReference>
<evidence type="ECO:0000313" key="4">
    <source>
        <dbReference type="Proteomes" id="UP000253529"/>
    </source>
</evidence>
<dbReference type="CDD" id="cd06257">
    <property type="entry name" value="DnaJ"/>
    <property type="match status" value="1"/>
</dbReference>
<dbReference type="PANTHER" id="PTHR43096:SF52">
    <property type="entry name" value="DNAJ HOMOLOG 1, MITOCHONDRIAL-RELATED"/>
    <property type="match status" value="1"/>
</dbReference>
<keyword evidence="1" id="KW-0143">Chaperone</keyword>
<dbReference type="CDD" id="cd10747">
    <property type="entry name" value="DnaJ_C"/>
    <property type="match status" value="1"/>
</dbReference>
<proteinExistence type="predicted"/>
<dbReference type="Gene3D" id="2.60.260.20">
    <property type="entry name" value="Urease metallochaperone UreE, N-terminal domain"/>
    <property type="match status" value="2"/>
</dbReference>
<dbReference type="FunFam" id="2.60.260.20:FF:000013">
    <property type="entry name" value="DnaJ subfamily B member 11"/>
    <property type="match status" value="1"/>
</dbReference>
<dbReference type="SMART" id="SM00271">
    <property type="entry name" value="DnaJ"/>
    <property type="match status" value="1"/>
</dbReference>
<dbReference type="GO" id="GO:0051082">
    <property type="term" value="F:unfolded protein binding"/>
    <property type="evidence" value="ECO:0007669"/>
    <property type="project" value="InterPro"/>
</dbReference>
<dbReference type="PROSITE" id="PS00636">
    <property type="entry name" value="DNAJ_1"/>
    <property type="match status" value="1"/>
</dbReference>
<dbReference type="SUPFAM" id="SSF46565">
    <property type="entry name" value="Chaperone J-domain"/>
    <property type="match status" value="1"/>
</dbReference>
<dbReference type="GO" id="GO:0042026">
    <property type="term" value="P:protein refolding"/>
    <property type="evidence" value="ECO:0007669"/>
    <property type="project" value="TreeGrafter"/>
</dbReference>
<dbReference type="AlphaFoldDB" id="A0A366FWC9"/>
<dbReference type="PROSITE" id="PS50076">
    <property type="entry name" value="DNAJ_2"/>
    <property type="match status" value="1"/>
</dbReference>
<sequence>MAKQASAAEVKSAFRKLAKKYHPDQSKEPRAKERFAEVGSAWEILGDEKKRAAFDRGEIDADGKPRAPQFEGFGFGRQPGAAAGFEWGPGGFSAGPGSVDQDILSELFGGRRGRGARASRAAKGEDIAVTIAVPLTTIASGGSVRVALPTGRTLDVTVPAGIEDGKSIRLRGQGHSAEHGGAQGDVLVAVRYAPHPTFKVEGRDLKVDVPVTLYDAVLGGKVRVPTLTGEVELAVAPGAGGGRVMRLRGKGLPASQDAAAGDLLASMRIVLPAAEDPELTELMRKWRERKPYDPRAGRG</sequence>
<dbReference type="InterPro" id="IPR002939">
    <property type="entry name" value="DnaJ_C"/>
</dbReference>
<evidence type="ECO:0000256" key="1">
    <source>
        <dbReference type="ARBA" id="ARBA00023186"/>
    </source>
</evidence>
<dbReference type="EMBL" id="QNRK01000001">
    <property type="protein sequence ID" value="RBP18330.1"/>
    <property type="molecule type" value="Genomic_DNA"/>
</dbReference>
<accession>A0A366FWC9</accession>
<name>A0A366FWC9_9HYPH</name>
<evidence type="ECO:0000313" key="3">
    <source>
        <dbReference type="EMBL" id="RBP18330.1"/>
    </source>
</evidence>
<dbReference type="Pfam" id="PF00226">
    <property type="entry name" value="DnaJ"/>
    <property type="match status" value="1"/>
</dbReference>
<protein>
    <submittedName>
        <fullName evidence="3">DnaJ-class molecular chaperone</fullName>
    </submittedName>
</protein>
<dbReference type="InterPro" id="IPR008971">
    <property type="entry name" value="HSP40/DnaJ_pept-bd"/>
</dbReference>